<dbReference type="AlphaFoldDB" id="W9C9M2"/>
<evidence type="ECO:0000256" key="1">
    <source>
        <dbReference type="SAM" id="MobiDB-lite"/>
    </source>
</evidence>
<feature type="region of interest" description="Disordered" evidence="1">
    <location>
        <begin position="119"/>
        <end position="188"/>
    </location>
</feature>
<dbReference type="OrthoDB" id="3559439at2759"/>
<dbReference type="HOGENOM" id="CLU_966954_0_0_1"/>
<proteinExistence type="predicted"/>
<protein>
    <submittedName>
        <fullName evidence="2">Uncharacterized protein</fullName>
    </submittedName>
</protein>
<dbReference type="Proteomes" id="UP000019487">
    <property type="component" value="Unassembled WGS sequence"/>
</dbReference>
<sequence length="288" mass="30743">MDPHRNKAAKSSKDQRELQEEATRAPNTNPAEDQPATGHTRSDSAPSPRNHPIPQPVHPPFSPFPPAQLDRSMFQRRDVPPFSPLPVSHLYPAPLPTREPNHGFSPAFPLGTGAAIVAGGGMENTDAGLPTNRPIPKRRYTKRQPKSGSNTATNTSPTSSAKPSGVKKSKSGSSSVRAPTPSNEDSSARLERIARNLNAAMASVQANLAEAAAVAAHEAAARAAFIAANPGALLQREDSDEDEEEGRLSSKTFFILGIVAGCPIFSQRRTVMVLSDKRSSAYLHAQIQ</sequence>
<feature type="compositionally biased region" description="Basic and acidic residues" evidence="1">
    <location>
        <begin position="1"/>
        <end position="23"/>
    </location>
</feature>
<gene>
    <name evidence="2" type="ORF">SBOR_8065</name>
</gene>
<name>W9C9M2_SCLBF</name>
<reference evidence="2 3" key="1">
    <citation type="journal article" date="2014" name="Genome Announc.">
        <title>Draft genome sequence of Sclerotinia borealis, a psychrophilic plant pathogenic fungus.</title>
        <authorList>
            <person name="Mardanov A.V."/>
            <person name="Beletsky A.V."/>
            <person name="Kadnikov V.V."/>
            <person name="Ignatov A.N."/>
            <person name="Ravin N.V."/>
        </authorList>
    </citation>
    <scope>NUCLEOTIDE SEQUENCE [LARGE SCALE GENOMIC DNA]</scope>
    <source>
        <strain evidence="3">F-4157</strain>
    </source>
</reference>
<evidence type="ECO:0000313" key="2">
    <source>
        <dbReference type="EMBL" id="ESZ91564.1"/>
    </source>
</evidence>
<feature type="compositionally biased region" description="Basic residues" evidence="1">
    <location>
        <begin position="135"/>
        <end position="145"/>
    </location>
</feature>
<accession>W9C9M2</accession>
<feature type="region of interest" description="Disordered" evidence="1">
    <location>
        <begin position="1"/>
        <end position="107"/>
    </location>
</feature>
<dbReference type="EMBL" id="AYSA01000482">
    <property type="protein sequence ID" value="ESZ91564.1"/>
    <property type="molecule type" value="Genomic_DNA"/>
</dbReference>
<keyword evidence="3" id="KW-1185">Reference proteome</keyword>
<feature type="compositionally biased region" description="Low complexity" evidence="1">
    <location>
        <begin position="147"/>
        <end position="164"/>
    </location>
</feature>
<evidence type="ECO:0000313" key="3">
    <source>
        <dbReference type="Proteomes" id="UP000019487"/>
    </source>
</evidence>
<feature type="compositionally biased region" description="Pro residues" evidence="1">
    <location>
        <begin position="49"/>
        <end position="66"/>
    </location>
</feature>
<feature type="compositionally biased region" description="Polar residues" evidence="1">
    <location>
        <begin position="25"/>
        <end position="47"/>
    </location>
</feature>
<comment type="caution">
    <text evidence="2">The sequence shown here is derived from an EMBL/GenBank/DDBJ whole genome shotgun (WGS) entry which is preliminary data.</text>
</comment>
<organism evidence="2 3">
    <name type="scientific">Sclerotinia borealis (strain F-4128)</name>
    <dbReference type="NCBI Taxonomy" id="1432307"/>
    <lineage>
        <taxon>Eukaryota</taxon>
        <taxon>Fungi</taxon>
        <taxon>Dikarya</taxon>
        <taxon>Ascomycota</taxon>
        <taxon>Pezizomycotina</taxon>
        <taxon>Leotiomycetes</taxon>
        <taxon>Helotiales</taxon>
        <taxon>Sclerotiniaceae</taxon>
        <taxon>Sclerotinia</taxon>
    </lineage>
</organism>